<name>A0ABD0SLT2_LOXSC</name>
<accession>A0ABD0SLT2</accession>
<dbReference type="AlphaFoldDB" id="A0ABD0SLT2"/>
<reference evidence="2 3" key="1">
    <citation type="submission" date="2024-06" db="EMBL/GenBank/DDBJ databases">
        <title>A chromosome-level genome assembly of beet webworm, Loxostege sticticalis.</title>
        <authorList>
            <person name="Zhang Y."/>
        </authorList>
    </citation>
    <scope>NUCLEOTIDE SEQUENCE [LARGE SCALE GENOMIC DNA]</scope>
    <source>
        <strain evidence="2">AQ028</strain>
        <tissue evidence="2">Male pupae</tissue>
    </source>
</reference>
<evidence type="ECO:0008006" key="4">
    <source>
        <dbReference type="Google" id="ProtNLM"/>
    </source>
</evidence>
<comment type="caution">
    <text evidence="2">The sequence shown here is derived from an EMBL/GenBank/DDBJ whole genome shotgun (WGS) entry which is preliminary data.</text>
</comment>
<dbReference type="EMBL" id="JBEDNZ010000019">
    <property type="protein sequence ID" value="KAL0820805.1"/>
    <property type="molecule type" value="Genomic_DNA"/>
</dbReference>
<proteinExistence type="predicted"/>
<sequence>MKWIAVNGLVLFVFAYDLWGKCAGYTSVLHYVELVVAGVAGANLLQHAVALAHAHRLRRAGAAAASREPLSPRQRQMLGLSPSQLDSSLGDMSAARDRSAADETAAEALSLSLSMSMSAGRAWRSSSSPPRSPASAPHSPHSSPHSPHSPHAAHSPSTPSSPLSRYERDEFIADRHSLANYLRHRADRTRIESSEAGWGAGAVAVTGSPPVYQLAAIETETGSADESKGPAGGGGGGSPHAHVWRRLQLDPQRLTQFNQNLRLWLQVTILERLVREMDAVNDALAAHGLSEVRIGQVSTERLRKMAAGGFPALGALLPFLEPFPDQSYVVQRYRELASGGCLSAYKWNGGGVGWDESKPTDAELVLHAFAAYLDAQLPPDAPQAAAAFSARHVSAAPAAAPRGPHALALHRVARSPPHYVLVRGDETIEVGAGRNNLLHCLLLFVAVCAAREPPALQRLHLGRAGLNLLWVVGR</sequence>
<organism evidence="2 3">
    <name type="scientific">Loxostege sticticalis</name>
    <name type="common">Beet webworm moth</name>
    <dbReference type="NCBI Taxonomy" id="481309"/>
    <lineage>
        <taxon>Eukaryota</taxon>
        <taxon>Metazoa</taxon>
        <taxon>Ecdysozoa</taxon>
        <taxon>Arthropoda</taxon>
        <taxon>Hexapoda</taxon>
        <taxon>Insecta</taxon>
        <taxon>Pterygota</taxon>
        <taxon>Neoptera</taxon>
        <taxon>Endopterygota</taxon>
        <taxon>Lepidoptera</taxon>
        <taxon>Glossata</taxon>
        <taxon>Ditrysia</taxon>
        <taxon>Pyraloidea</taxon>
        <taxon>Crambidae</taxon>
        <taxon>Pyraustinae</taxon>
        <taxon>Loxostege</taxon>
    </lineage>
</organism>
<gene>
    <name evidence="2" type="ORF">ABMA28_006622</name>
</gene>
<dbReference type="Proteomes" id="UP001549921">
    <property type="component" value="Unassembled WGS sequence"/>
</dbReference>
<evidence type="ECO:0000256" key="1">
    <source>
        <dbReference type="SAM" id="MobiDB-lite"/>
    </source>
</evidence>
<protein>
    <recommendedName>
        <fullName evidence="4">Transmembrane protein 209</fullName>
    </recommendedName>
</protein>
<evidence type="ECO:0000313" key="2">
    <source>
        <dbReference type="EMBL" id="KAL0820805.1"/>
    </source>
</evidence>
<feature type="region of interest" description="Disordered" evidence="1">
    <location>
        <begin position="63"/>
        <end position="101"/>
    </location>
</feature>
<dbReference type="InterPro" id="IPR019176">
    <property type="entry name" value="Cytochrome_B561-rel"/>
</dbReference>
<feature type="region of interest" description="Disordered" evidence="1">
    <location>
        <begin position="121"/>
        <end position="164"/>
    </location>
</feature>
<dbReference type="Pfam" id="PF09786">
    <property type="entry name" value="CytochromB561_N"/>
    <property type="match status" value="1"/>
</dbReference>
<evidence type="ECO:0000313" key="3">
    <source>
        <dbReference type="Proteomes" id="UP001549921"/>
    </source>
</evidence>
<feature type="region of interest" description="Disordered" evidence="1">
    <location>
        <begin position="220"/>
        <end position="242"/>
    </location>
</feature>
<dbReference type="PANTHER" id="PTHR21780">
    <property type="entry name" value="TRANSMEMBRANE PROTEIN 209"/>
    <property type="match status" value="1"/>
</dbReference>
<dbReference type="PANTHER" id="PTHR21780:SF0">
    <property type="entry name" value="TRANSMEMBRANE PROTEIN 209"/>
    <property type="match status" value="1"/>
</dbReference>